<dbReference type="SUPFAM" id="SSF48452">
    <property type="entry name" value="TPR-like"/>
    <property type="match status" value="1"/>
</dbReference>
<dbReference type="InterPro" id="IPR021314">
    <property type="entry name" value="DUF2911"/>
</dbReference>
<organism evidence="1 2">
    <name type="scientific">Urechidicola croceus</name>
    <dbReference type="NCBI Taxonomy" id="1850246"/>
    <lineage>
        <taxon>Bacteria</taxon>
        <taxon>Pseudomonadati</taxon>
        <taxon>Bacteroidota</taxon>
        <taxon>Flavobacteriia</taxon>
        <taxon>Flavobacteriales</taxon>
        <taxon>Flavobacteriaceae</taxon>
        <taxon>Urechidicola</taxon>
    </lineage>
</organism>
<dbReference type="InterPro" id="IPR011990">
    <property type="entry name" value="TPR-like_helical_dom_sf"/>
</dbReference>
<dbReference type="EMBL" id="CP017478">
    <property type="protein sequence ID" value="AOW19726.1"/>
    <property type="molecule type" value="Genomic_DNA"/>
</dbReference>
<dbReference type="Pfam" id="PF11138">
    <property type="entry name" value="DUF2911"/>
    <property type="match status" value="1"/>
</dbReference>
<dbReference type="Gene3D" id="1.25.40.10">
    <property type="entry name" value="Tetratricopeptide repeat domain"/>
    <property type="match status" value="1"/>
</dbReference>
<keyword evidence="2" id="KW-1185">Reference proteome</keyword>
<proteinExistence type="predicted"/>
<dbReference type="Proteomes" id="UP000176050">
    <property type="component" value="Chromosome"/>
</dbReference>
<protein>
    <recommendedName>
        <fullName evidence="3">Dihydrolipoamide dehydrogenase</fullName>
    </recommendedName>
</protein>
<name>A0A1D8P5A0_9FLAO</name>
<sequence length="280" mass="31789">MNLKKIILFIAIGIQCSMYAQIIRPQASPAATIKQTVGLTDVTIDYSRPLLKGRDMFQDLTKIGKVWRTGANMCTQLTLSADIDIEGITVPEGKYSIYSIPGEESWKVIFNKKISWGTEYDENQDFIRINVPSVKSTITHESFTFYFSDVTQNSANLGFVWGDTQVELKLHTDTHSTILESIETTMSDESNATNGDFYNAADYYIIHKLDSEKALRWASKYLEIENDKYWAHGLQANALAYAGKFVEAIESAKKTIELAKNARNEGYVIEFEKKLTEWEK</sequence>
<dbReference type="STRING" id="1850246.LPB138_03090"/>
<evidence type="ECO:0000313" key="1">
    <source>
        <dbReference type="EMBL" id="AOW19726.1"/>
    </source>
</evidence>
<dbReference type="RefSeq" id="WP_070235842.1">
    <property type="nucleotide sequence ID" value="NZ_CP017478.1"/>
</dbReference>
<dbReference type="KEGG" id="lul:LPB138_03090"/>
<reference evidence="1 2" key="1">
    <citation type="submission" date="2016-10" db="EMBL/GenBank/DDBJ databases">
        <title>Lutibacter sp. LPB0138, isolated from marine gastropod.</title>
        <authorList>
            <person name="Kim E."/>
            <person name="Yi H."/>
        </authorList>
    </citation>
    <scope>NUCLEOTIDE SEQUENCE [LARGE SCALE GENOMIC DNA]</scope>
    <source>
        <strain evidence="1 2">LPB0138</strain>
    </source>
</reference>
<dbReference type="OrthoDB" id="187854at2"/>
<accession>A0A1D8P5A0</accession>
<evidence type="ECO:0000313" key="2">
    <source>
        <dbReference type="Proteomes" id="UP000176050"/>
    </source>
</evidence>
<dbReference type="AlphaFoldDB" id="A0A1D8P5A0"/>
<evidence type="ECO:0008006" key="3">
    <source>
        <dbReference type="Google" id="ProtNLM"/>
    </source>
</evidence>
<gene>
    <name evidence="1" type="ORF">LPB138_03090</name>
</gene>